<protein>
    <submittedName>
        <fullName evidence="1">Uncharacterized protein</fullName>
    </submittedName>
</protein>
<accession>A0A016WSX3</accession>
<dbReference type="EMBL" id="JARK01000121">
    <property type="protein sequence ID" value="EYC42706.1"/>
    <property type="molecule type" value="Genomic_DNA"/>
</dbReference>
<sequence length="72" mass="8381">MNDIALDSLYNPSGSDWPYRAVRSEHEISVVQHSRRPTWYRADSKLHKGVIFALFNLSWMQQGVFSPKILCE</sequence>
<name>A0A016WSX3_9BILA</name>
<proteinExistence type="predicted"/>
<comment type="caution">
    <text evidence="1">The sequence shown here is derived from an EMBL/GenBank/DDBJ whole genome shotgun (WGS) entry which is preliminary data.</text>
</comment>
<dbReference type="AlphaFoldDB" id="A0A016WSX3"/>
<evidence type="ECO:0000313" key="2">
    <source>
        <dbReference type="Proteomes" id="UP000024635"/>
    </source>
</evidence>
<organism evidence="1 2">
    <name type="scientific">Ancylostoma ceylanicum</name>
    <dbReference type="NCBI Taxonomy" id="53326"/>
    <lineage>
        <taxon>Eukaryota</taxon>
        <taxon>Metazoa</taxon>
        <taxon>Ecdysozoa</taxon>
        <taxon>Nematoda</taxon>
        <taxon>Chromadorea</taxon>
        <taxon>Rhabditida</taxon>
        <taxon>Rhabditina</taxon>
        <taxon>Rhabditomorpha</taxon>
        <taxon>Strongyloidea</taxon>
        <taxon>Ancylostomatidae</taxon>
        <taxon>Ancylostomatinae</taxon>
        <taxon>Ancylostoma</taxon>
    </lineage>
</organism>
<gene>
    <name evidence="1" type="primary">Acey_s0521.g2872</name>
    <name evidence="1" type="ORF">Y032_0521g2872</name>
</gene>
<evidence type="ECO:0000313" key="1">
    <source>
        <dbReference type="EMBL" id="EYC42706.1"/>
    </source>
</evidence>
<dbReference type="Proteomes" id="UP000024635">
    <property type="component" value="Unassembled WGS sequence"/>
</dbReference>
<reference evidence="2" key="1">
    <citation type="journal article" date="2015" name="Nat. Genet.">
        <title>The genome and transcriptome of the zoonotic hookworm Ancylostoma ceylanicum identify infection-specific gene families.</title>
        <authorList>
            <person name="Schwarz E.M."/>
            <person name="Hu Y."/>
            <person name="Antoshechkin I."/>
            <person name="Miller M.M."/>
            <person name="Sternberg P.W."/>
            <person name="Aroian R.V."/>
        </authorList>
    </citation>
    <scope>NUCLEOTIDE SEQUENCE</scope>
    <source>
        <strain evidence="2">HY135</strain>
    </source>
</reference>
<keyword evidence="2" id="KW-1185">Reference proteome</keyword>